<dbReference type="EMBL" id="JAFJYH010000066">
    <property type="protein sequence ID" value="KAG4421423.1"/>
    <property type="molecule type" value="Genomic_DNA"/>
</dbReference>
<comment type="caution">
    <text evidence="4">The sequence shown here is derived from an EMBL/GenBank/DDBJ whole genome shotgun (WGS) entry which is preliminary data.</text>
</comment>
<dbReference type="GO" id="GO:0005634">
    <property type="term" value="C:nucleus"/>
    <property type="evidence" value="ECO:0007669"/>
    <property type="project" value="UniProtKB-SubCell"/>
</dbReference>
<dbReference type="OrthoDB" id="20729at2759"/>
<evidence type="ECO:0000259" key="3">
    <source>
        <dbReference type="Pfam" id="PF13934"/>
    </source>
</evidence>
<name>A0A8H7WB68_9HELO</name>
<evidence type="ECO:0000256" key="1">
    <source>
        <dbReference type="ARBA" id="ARBA00004123"/>
    </source>
</evidence>
<dbReference type="InterPro" id="IPR025151">
    <property type="entry name" value="ELYS_dom"/>
</dbReference>
<sequence>MMFNFQSFAEVFAFDPECSYDENTVSTIEANRKELEGLFIDRVMKAMNITRPPKYYPPKSNNALRTLYKTIIDTTSSDHHKISVLYYLLLTFDFPTGKREYSTALAQSTFLPQKYQIYMKGLWHMDRKEFDLAVQYLTHPSLIPTFADEILEVLVRKSREDLTLALAYYHTAQPTLTCRSAIECLFSAIARTSVTEAFYFGRGQPQYAQRHMFEMLISVVLHNTPKETVADRSVELVNLPLSLEEDEWLEDYLIRGDGRQLKRSKDTLMMRKIATGNFSDSVSMKGSNHRAIAGLDWSTLSEGIKSGLGPRLDG</sequence>
<organism evidence="4 5">
    <name type="scientific">Cadophora malorum</name>
    <dbReference type="NCBI Taxonomy" id="108018"/>
    <lineage>
        <taxon>Eukaryota</taxon>
        <taxon>Fungi</taxon>
        <taxon>Dikarya</taxon>
        <taxon>Ascomycota</taxon>
        <taxon>Pezizomycotina</taxon>
        <taxon>Leotiomycetes</taxon>
        <taxon>Helotiales</taxon>
        <taxon>Ploettnerulaceae</taxon>
        <taxon>Cadophora</taxon>
    </lineage>
</organism>
<accession>A0A8H7WB68</accession>
<evidence type="ECO:0000313" key="5">
    <source>
        <dbReference type="Proteomes" id="UP000664132"/>
    </source>
</evidence>
<dbReference type="Proteomes" id="UP000664132">
    <property type="component" value="Unassembled WGS sequence"/>
</dbReference>
<keyword evidence="2" id="KW-0539">Nucleus</keyword>
<protein>
    <recommendedName>
        <fullName evidence="3">ELYS-like domain-containing protein</fullName>
    </recommendedName>
</protein>
<dbReference type="Pfam" id="PF13934">
    <property type="entry name" value="ELYS"/>
    <property type="match status" value="1"/>
</dbReference>
<gene>
    <name evidence="4" type="ORF">IFR04_005482</name>
</gene>
<keyword evidence="5" id="KW-1185">Reference proteome</keyword>
<evidence type="ECO:0000256" key="2">
    <source>
        <dbReference type="ARBA" id="ARBA00023242"/>
    </source>
</evidence>
<comment type="subcellular location">
    <subcellularLocation>
        <location evidence="1">Nucleus</location>
    </subcellularLocation>
</comment>
<dbReference type="AlphaFoldDB" id="A0A8H7WB68"/>
<feature type="domain" description="ELYS-like" evidence="3">
    <location>
        <begin position="38"/>
        <end position="255"/>
    </location>
</feature>
<evidence type="ECO:0000313" key="4">
    <source>
        <dbReference type="EMBL" id="KAG4421423.1"/>
    </source>
</evidence>
<reference evidence="4" key="1">
    <citation type="submission" date="2021-02" db="EMBL/GenBank/DDBJ databases">
        <title>Genome sequence Cadophora malorum strain M34.</title>
        <authorList>
            <person name="Stefanovic E."/>
            <person name="Vu D."/>
            <person name="Scully C."/>
            <person name="Dijksterhuis J."/>
            <person name="Roader J."/>
            <person name="Houbraken J."/>
        </authorList>
    </citation>
    <scope>NUCLEOTIDE SEQUENCE</scope>
    <source>
        <strain evidence="4">M34</strain>
    </source>
</reference>
<proteinExistence type="predicted"/>